<feature type="compositionally biased region" description="Basic and acidic residues" evidence="1">
    <location>
        <begin position="66"/>
        <end position="75"/>
    </location>
</feature>
<feature type="region of interest" description="Disordered" evidence="1">
    <location>
        <begin position="91"/>
        <end position="132"/>
    </location>
</feature>
<feature type="compositionally biased region" description="Basic and acidic residues" evidence="1">
    <location>
        <begin position="91"/>
        <end position="100"/>
    </location>
</feature>
<reference evidence="3 4" key="1">
    <citation type="submission" date="2019-01" db="EMBL/GenBank/DDBJ databases">
        <authorList>
            <person name="Ferrante I. M."/>
        </authorList>
    </citation>
    <scope>NUCLEOTIDE SEQUENCE [LARGE SCALE GENOMIC DNA]</scope>
    <source>
        <strain evidence="3 4">B856</strain>
    </source>
</reference>
<evidence type="ECO:0000256" key="2">
    <source>
        <dbReference type="SAM" id="Phobius"/>
    </source>
</evidence>
<dbReference type="Proteomes" id="UP000291116">
    <property type="component" value="Unassembled WGS sequence"/>
</dbReference>
<proteinExistence type="predicted"/>
<feature type="compositionally biased region" description="Acidic residues" evidence="1">
    <location>
        <begin position="52"/>
        <end position="65"/>
    </location>
</feature>
<accession>A0A448ZMC9</accession>
<dbReference type="OrthoDB" id="48217at2759"/>
<evidence type="ECO:0000256" key="1">
    <source>
        <dbReference type="SAM" id="MobiDB-lite"/>
    </source>
</evidence>
<gene>
    <name evidence="3" type="ORF">PSNMU_V1.4_AUG-EV-PASAV3_0102460</name>
</gene>
<name>A0A448ZMC9_9STRA</name>
<feature type="region of interest" description="Disordered" evidence="1">
    <location>
        <begin position="52"/>
        <end position="75"/>
    </location>
</feature>
<protein>
    <submittedName>
        <fullName evidence="3">Uncharacterized protein</fullName>
    </submittedName>
</protein>
<sequence length="132" mass="15053">MPLILVCSTYAYFKIVPLKYGVPILVGVFVILQIRGQVKTLREKKIENMDESDMNDLALELEDDAEDKKKKEEEARKLEKKKARLAERLAAEERKAEKAAKRNQGKKKSGDDDDEGDVTVFAKGSRNQKKKN</sequence>
<feature type="transmembrane region" description="Helical" evidence="2">
    <location>
        <begin position="20"/>
        <end position="38"/>
    </location>
</feature>
<keyword evidence="4" id="KW-1185">Reference proteome</keyword>
<keyword evidence="2" id="KW-0812">Transmembrane</keyword>
<dbReference type="AlphaFoldDB" id="A0A448ZMC9"/>
<evidence type="ECO:0000313" key="3">
    <source>
        <dbReference type="EMBL" id="VEU43197.1"/>
    </source>
</evidence>
<organism evidence="3 4">
    <name type="scientific">Pseudo-nitzschia multistriata</name>
    <dbReference type="NCBI Taxonomy" id="183589"/>
    <lineage>
        <taxon>Eukaryota</taxon>
        <taxon>Sar</taxon>
        <taxon>Stramenopiles</taxon>
        <taxon>Ochrophyta</taxon>
        <taxon>Bacillariophyta</taxon>
        <taxon>Bacillariophyceae</taxon>
        <taxon>Bacillariophycidae</taxon>
        <taxon>Bacillariales</taxon>
        <taxon>Bacillariaceae</taxon>
        <taxon>Pseudo-nitzschia</taxon>
    </lineage>
</organism>
<dbReference type="EMBL" id="CAACVS010000531">
    <property type="protein sequence ID" value="VEU43197.1"/>
    <property type="molecule type" value="Genomic_DNA"/>
</dbReference>
<keyword evidence="2" id="KW-1133">Transmembrane helix</keyword>
<evidence type="ECO:0000313" key="4">
    <source>
        <dbReference type="Proteomes" id="UP000291116"/>
    </source>
</evidence>
<keyword evidence="2" id="KW-0472">Membrane</keyword>